<evidence type="ECO:0000313" key="2">
    <source>
        <dbReference type="Proteomes" id="UP000349590"/>
    </source>
</evidence>
<gene>
    <name evidence="1" type="ORF">E8P16_09820</name>
</gene>
<reference evidence="1 2" key="1">
    <citation type="submission" date="2019-04" db="EMBL/GenBank/DDBJ databases">
        <authorList>
            <consortium name="PulseNet: The National Subtyping Network for Foodborne Disease Surveillance"/>
            <person name="Tarr C.L."/>
            <person name="Trees E."/>
            <person name="Katz L.S."/>
            <person name="Carleton-Romer H.A."/>
            <person name="Stroika S."/>
            <person name="Kucerova Z."/>
            <person name="Roache K.F."/>
            <person name="Sabol A.L."/>
            <person name="Besser J."/>
            <person name="Gerner-Smidt P."/>
        </authorList>
    </citation>
    <scope>NUCLEOTIDE SEQUENCE [LARGE SCALE GENOMIC DNA]</scope>
    <source>
        <strain evidence="1 2">PNUSAC009041</strain>
    </source>
</reference>
<sequence>MEVKLDNTAKEKLLIPIDKASGGFQRCLKRLQGNFNFGTSILTYDDVDLGQIIKYSQYPAGGGFEDRFKEIKRCIDEQSKL</sequence>
<name>A0A2U0QMS7_CAMJU</name>
<organism evidence="1 2">
    <name type="scientific">Campylobacter jejuni</name>
    <dbReference type="NCBI Taxonomy" id="197"/>
    <lineage>
        <taxon>Bacteria</taxon>
        <taxon>Pseudomonadati</taxon>
        <taxon>Campylobacterota</taxon>
        <taxon>Epsilonproteobacteria</taxon>
        <taxon>Campylobacterales</taxon>
        <taxon>Campylobacteraceae</taxon>
        <taxon>Campylobacter</taxon>
    </lineage>
</organism>
<protein>
    <submittedName>
        <fullName evidence="1">Uncharacterized protein</fullName>
    </submittedName>
</protein>
<dbReference type="EMBL" id="AACCII010000015">
    <property type="protein sequence ID" value="EAJ9719713.1"/>
    <property type="molecule type" value="Genomic_DNA"/>
</dbReference>
<proteinExistence type="predicted"/>
<accession>A0A2U0QMS7</accession>
<dbReference type="AlphaFoldDB" id="A0A2U0QMS7"/>
<dbReference type="Proteomes" id="UP000349590">
    <property type="component" value="Unassembled WGS sequence"/>
</dbReference>
<dbReference type="RefSeq" id="WP_052778223.1">
    <property type="nucleotide sequence ID" value="NZ_CAKJUE010000018.1"/>
</dbReference>
<comment type="caution">
    <text evidence="1">The sequence shown here is derived from an EMBL/GenBank/DDBJ whole genome shotgun (WGS) entry which is preliminary data.</text>
</comment>
<evidence type="ECO:0000313" key="1">
    <source>
        <dbReference type="EMBL" id="EAJ9719713.1"/>
    </source>
</evidence>